<evidence type="ECO:0000313" key="1">
    <source>
        <dbReference type="EMBL" id="XDQ08356.1"/>
    </source>
</evidence>
<protein>
    <submittedName>
        <fullName evidence="1">Uncharacterized protein</fullName>
    </submittedName>
</protein>
<gene>
    <name evidence="1" type="ORF">AB5J55_01145</name>
</gene>
<accession>A0AB39MPW6</accession>
<dbReference type="RefSeq" id="WP_369268811.1">
    <property type="nucleotide sequence ID" value="NZ_CP163432.1"/>
</dbReference>
<dbReference type="EMBL" id="CP163432">
    <property type="protein sequence ID" value="XDQ08356.1"/>
    <property type="molecule type" value="Genomic_DNA"/>
</dbReference>
<name>A0AB39MPW6_9ACTN</name>
<sequence length="49" mass="5579">MSRPRPETLSENTLWEGRMDGLLFGYVVPVMVPDRCGVGAAGRLVSWWW</sequence>
<reference evidence="1" key="1">
    <citation type="submission" date="2024-07" db="EMBL/GenBank/DDBJ databases">
        <authorList>
            <person name="Yu S.T."/>
        </authorList>
    </citation>
    <scope>NUCLEOTIDE SEQUENCE</scope>
    <source>
        <strain evidence="1">R11</strain>
    </source>
</reference>
<proteinExistence type="predicted"/>
<organism evidence="1">
    <name type="scientific">Streptomyces sp. R11</name>
    <dbReference type="NCBI Taxonomy" id="3238625"/>
    <lineage>
        <taxon>Bacteria</taxon>
        <taxon>Bacillati</taxon>
        <taxon>Actinomycetota</taxon>
        <taxon>Actinomycetes</taxon>
        <taxon>Kitasatosporales</taxon>
        <taxon>Streptomycetaceae</taxon>
        <taxon>Streptomyces</taxon>
    </lineage>
</organism>
<dbReference type="AlphaFoldDB" id="A0AB39MPW6"/>